<dbReference type="SUPFAM" id="SSF53098">
    <property type="entry name" value="Ribonuclease H-like"/>
    <property type="match status" value="1"/>
</dbReference>
<dbReference type="KEGG" id="sat:SYN_01900"/>
<dbReference type="PROSITE" id="PS50994">
    <property type="entry name" value="INTEGRASE"/>
    <property type="match status" value="1"/>
</dbReference>
<dbReference type="InterPro" id="IPR036397">
    <property type="entry name" value="RNaseH_sf"/>
</dbReference>
<comment type="similarity">
    <text evidence="1">Belongs to the transposase IS21/IS408/IS1162 family.</text>
</comment>
<evidence type="ECO:0000256" key="1">
    <source>
        <dbReference type="ARBA" id="ARBA00009277"/>
    </source>
</evidence>
<feature type="domain" description="Integrase catalytic" evidence="2">
    <location>
        <begin position="145"/>
        <end position="321"/>
    </location>
</feature>
<dbReference type="Proteomes" id="UP000001933">
    <property type="component" value="Chromosome"/>
</dbReference>
<name>Q2LU34_SYNAS</name>
<dbReference type="HOGENOM" id="CLU_020626_11_2_7"/>
<evidence type="ECO:0000313" key="4">
    <source>
        <dbReference type="Proteomes" id="UP000001933"/>
    </source>
</evidence>
<dbReference type="Pfam" id="PF00665">
    <property type="entry name" value="rve"/>
    <property type="match status" value="1"/>
</dbReference>
<organism evidence="3 4">
    <name type="scientific">Syntrophus aciditrophicus (strain SB)</name>
    <dbReference type="NCBI Taxonomy" id="56780"/>
    <lineage>
        <taxon>Bacteria</taxon>
        <taxon>Pseudomonadati</taxon>
        <taxon>Thermodesulfobacteriota</taxon>
        <taxon>Syntrophia</taxon>
        <taxon>Syntrophales</taxon>
        <taxon>Syntrophaceae</taxon>
        <taxon>Syntrophus</taxon>
    </lineage>
</organism>
<dbReference type="InParanoid" id="Q2LU34"/>
<dbReference type="InterPro" id="IPR001584">
    <property type="entry name" value="Integrase_cat-core"/>
</dbReference>
<dbReference type="eggNOG" id="COG4584">
    <property type="taxonomic scope" value="Bacteria"/>
</dbReference>
<reference evidence="3 4" key="1">
    <citation type="journal article" date="2007" name="Proc. Natl. Acad. Sci. U.S.A.">
        <title>The genome of Syntrophus aciditrophicus: life at the thermodynamic limit of microbial growth.</title>
        <authorList>
            <person name="McInerney M.J."/>
            <person name="Rohlin L."/>
            <person name="Mouttaki H."/>
            <person name="Kim U."/>
            <person name="Krupp R.S."/>
            <person name="Rios-Hernandez L."/>
            <person name="Sieber J."/>
            <person name="Struchtemeyer C.G."/>
            <person name="Bhattacharyya A."/>
            <person name="Campbell J.W."/>
            <person name="Gunsalus R.P."/>
        </authorList>
    </citation>
    <scope>NUCLEOTIDE SEQUENCE [LARGE SCALE GENOMIC DNA]</scope>
    <source>
        <strain evidence="3 4">SB</strain>
    </source>
</reference>
<protein>
    <submittedName>
        <fullName evidence="3">Transposase</fullName>
    </submittedName>
</protein>
<dbReference type="PANTHER" id="PTHR35004:SF8">
    <property type="entry name" value="TRANSPOSASE RV3428C-RELATED"/>
    <property type="match status" value="1"/>
</dbReference>
<sequence>MVSVSRRQVTMNEIVEMIFQWHQGAGFKQIERSLGFDRNTVRKYIRLAQVAGVARGTPFPPEEELAQKLQAAGEASFLRTTPARALIAPHRDWIAELLHKGKKIDAKQIWRLFEEKTERRIGYCTMLRYLRSEFHWCAPVVTVRIEVEPGSQAQVDFGSAGMMREAPGGRLRKAWAFIMVLSYSRHRYVRFVFHMDVRTWIDCHERAFAFFNGCPATVVLDNLKSGVIKPDIYDPTLNRAYAEMERHYGFVADPAKVREAKHKGKVERLVPVVRGQLLAGRDFRDIEEANEKALLWCKEQIGMQIHGTTKRRPFEVFQNEEASCLKALPAEAFDIPLWKACTVHPDHHVVFDRSYYSLPTRFIGRQVWVRGGCRQVHVFLDGQLIKTHNRSFVPGTFVTDQSDYPPDKLAYLMAAPTYCRGQAAQIGPQTEALVRSILGDHAMRNLRKAQAVLRLAKKYGSAAMESAAERSLFFGNFRYRSIKAILENGWKPPQEPVEQVRLELSELGKSFLRPADYFTSKTEVLP</sequence>
<dbReference type="Gene3D" id="3.30.420.10">
    <property type="entry name" value="Ribonuclease H-like superfamily/Ribonuclease H"/>
    <property type="match status" value="1"/>
</dbReference>
<dbReference type="PANTHER" id="PTHR35004">
    <property type="entry name" value="TRANSPOSASE RV3428C-RELATED"/>
    <property type="match status" value="1"/>
</dbReference>
<dbReference type="AlphaFoldDB" id="Q2LU34"/>
<dbReference type="InterPro" id="IPR054353">
    <property type="entry name" value="IstA-like_C"/>
</dbReference>
<gene>
    <name evidence="3" type="ORF">SYN_01900</name>
</gene>
<dbReference type="NCBIfam" id="NF033546">
    <property type="entry name" value="transpos_IS21"/>
    <property type="match status" value="1"/>
</dbReference>
<evidence type="ECO:0000259" key="2">
    <source>
        <dbReference type="PROSITE" id="PS50994"/>
    </source>
</evidence>
<proteinExistence type="inferred from homology"/>
<dbReference type="EMBL" id="CP000252">
    <property type="protein sequence ID" value="ABC77591.1"/>
    <property type="molecule type" value="Genomic_DNA"/>
</dbReference>
<dbReference type="STRING" id="56780.SYN_01900"/>
<evidence type="ECO:0000313" key="3">
    <source>
        <dbReference type="EMBL" id="ABC77591.1"/>
    </source>
</evidence>
<dbReference type="InterPro" id="IPR012337">
    <property type="entry name" value="RNaseH-like_sf"/>
</dbReference>
<accession>Q2LU34</accession>
<keyword evidence="4" id="KW-1185">Reference proteome</keyword>
<dbReference type="GO" id="GO:0015074">
    <property type="term" value="P:DNA integration"/>
    <property type="evidence" value="ECO:0007669"/>
    <property type="project" value="InterPro"/>
</dbReference>
<dbReference type="GO" id="GO:0003676">
    <property type="term" value="F:nucleic acid binding"/>
    <property type="evidence" value="ECO:0007669"/>
    <property type="project" value="InterPro"/>
</dbReference>
<dbReference type="Pfam" id="PF22483">
    <property type="entry name" value="Mu-transpos_C_2"/>
    <property type="match status" value="1"/>
</dbReference>